<accession>A0A918GQV0</accession>
<keyword evidence="2" id="KW-1185">Reference proteome</keyword>
<proteinExistence type="predicted"/>
<sequence length="58" mass="6558">MSSSEDRLDQAADAYASHLRDCRQCRADGRECPAAKFLRRAHNNLLREARRGSAAARR</sequence>
<evidence type="ECO:0000313" key="1">
    <source>
        <dbReference type="EMBL" id="GGS55513.1"/>
    </source>
</evidence>
<reference evidence="1" key="2">
    <citation type="submission" date="2020-09" db="EMBL/GenBank/DDBJ databases">
        <authorList>
            <person name="Sun Q."/>
            <person name="Ohkuma M."/>
        </authorList>
    </citation>
    <scope>NUCLEOTIDE SEQUENCE</scope>
    <source>
        <strain evidence="1">JCM 4234</strain>
    </source>
</reference>
<protein>
    <submittedName>
        <fullName evidence="1">Uncharacterized protein</fullName>
    </submittedName>
</protein>
<organism evidence="1 2">
    <name type="scientific">Streptomyces griseoviridis</name>
    <dbReference type="NCBI Taxonomy" id="45398"/>
    <lineage>
        <taxon>Bacteria</taxon>
        <taxon>Bacillati</taxon>
        <taxon>Actinomycetota</taxon>
        <taxon>Actinomycetes</taxon>
        <taxon>Kitasatosporales</taxon>
        <taxon>Streptomycetaceae</taxon>
        <taxon>Streptomyces</taxon>
    </lineage>
</organism>
<dbReference type="EMBL" id="BMSL01000019">
    <property type="protein sequence ID" value="GGS55513.1"/>
    <property type="molecule type" value="Genomic_DNA"/>
</dbReference>
<comment type="caution">
    <text evidence="1">The sequence shown here is derived from an EMBL/GenBank/DDBJ whole genome shotgun (WGS) entry which is preliminary data.</text>
</comment>
<reference evidence="1" key="1">
    <citation type="journal article" date="2014" name="Int. J. Syst. Evol. Microbiol.">
        <title>Complete genome sequence of Corynebacterium casei LMG S-19264T (=DSM 44701T), isolated from a smear-ripened cheese.</title>
        <authorList>
            <consortium name="US DOE Joint Genome Institute (JGI-PGF)"/>
            <person name="Walter F."/>
            <person name="Albersmeier A."/>
            <person name="Kalinowski J."/>
            <person name="Ruckert C."/>
        </authorList>
    </citation>
    <scope>NUCLEOTIDE SEQUENCE</scope>
    <source>
        <strain evidence="1">JCM 4234</strain>
    </source>
</reference>
<gene>
    <name evidence="1" type="ORF">GCM10010238_51140</name>
</gene>
<name>A0A918GQV0_STRGD</name>
<evidence type="ECO:0000313" key="2">
    <source>
        <dbReference type="Proteomes" id="UP000653493"/>
    </source>
</evidence>
<dbReference type="AlphaFoldDB" id="A0A918GQV0"/>
<dbReference type="Proteomes" id="UP000653493">
    <property type="component" value="Unassembled WGS sequence"/>
</dbReference>